<reference evidence="1 2" key="1">
    <citation type="submission" date="2020-07" db="EMBL/GenBank/DDBJ databases">
        <title>Comparative genomics of pyrophilous fungi reveals a link between fire events and developmental genes.</title>
        <authorList>
            <consortium name="DOE Joint Genome Institute"/>
            <person name="Steindorff A.S."/>
            <person name="Carver A."/>
            <person name="Calhoun S."/>
            <person name="Stillman K."/>
            <person name="Liu H."/>
            <person name="Lipzen A."/>
            <person name="Pangilinan J."/>
            <person name="Labutti K."/>
            <person name="Bruns T.D."/>
            <person name="Grigoriev I.V."/>
        </authorList>
    </citation>
    <scope>NUCLEOTIDE SEQUENCE [LARGE SCALE GENOMIC DNA]</scope>
    <source>
        <strain evidence="1 2">CBS 144469</strain>
    </source>
</reference>
<gene>
    <name evidence="1" type="ORF">DFP72DRAFT_855738</name>
</gene>
<keyword evidence="2" id="KW-1185">Reference proteome</keyword>
<proteinExistence type="predicted"/>
<dbReference type="Proteomes" id="UP000521943">
    <property type="component" value="Unassembled WGS sequence"/>
</dbReference>
<sequence>MWSALQLFGVFNKTHPRDRFKVATRLFGNFSIPQVPLPPLSGSVVEELVGSFLIFGPLYLRASADDSRSSRRRHFTRPTSRTLKATIRCRRDPTSSSSACSTYVVEDNGWRTAFELGKANTLYTPHAHASTRDLGVTRRPFAGTSRLAMLGHFRRADIVSSSESGYAIDPRNRSAVKFDLNHVETVRDDEGAEIVRERFANPVDADERRHGSTAFVSGDVKHVIPHSRAWRARFELGALVEPERTALSASCRFPHAEMPRADRVHVSVDQTAGGLDHRVGCVHDISTLYQTIGLCVQFIEAVLISVELWRSLGVLDFVKQAQNWW</sequence>
<organism evidence="1 2">
    <name type="scientific">Ephemerocybe angulata</name>
    <dbReference type="NCBI Taxonomy" id="980116"/>
    <lineage>
        <taxon>Eukaryota</taxon>
        <taxon>Fungi</taxon>
        <taxon>Dikarya</taxon>
        <taxon>Basidiomycota</taxon>
        <taxon>Agaricomycotina</taxon>
        <taxon>Agaricomycetes</taxon>
        <taxon>Agaricomycetidae</taxon>
        <taxon>Agaricales</taxon>
        <taxon>Agaricineae</taxon>
        <taxon>Psathyrellaceae</taxon>
        <taxon>Ephemerocybe</taxon>
    </lineage>
</organism>
<comment type="caution">
    <text evidence="1">The sequence shown here is derived from an EMBL/GenBank/DDBJ whole genome shotgun (WGS) entry which is preliminary data.</text>
</comment>
<accession>A0A8H6HGR7</accession>
<dbReference type="AlphaFoldDB" id="A0A8H6HGR7"/>
<evidence type="ECO:0000313" key="1">
    <source>
        <dbReference type="EMBL" id="KAF6746095.1"/>
    </source>
</evidence>
<name>A0A8H6HGR7_9AGAR</name>
<evidence type="ECO:0000313" key="2">
    <source>
        <dbReference type="Proteomes" id="UP000521943"/>
    </source>
</evidence>
<dbReference type="EMBL" id="JACGCI010000096">
    <property type="protein sequence ID" value="KAF6746095.1"/>
    <property type="molecule type" value="Genomic_DNA"/>
</dbReference>
<protein>
    <submittedName>
        <fullName evidence="1">Uncharacterized protein</fullName>
    </submittedName>
</protein>